<comment type="caution">
    <text evidence="4">The sequence shown here is derived from an EMBL/GenBank/DDBJ whole genome shotgun (WGS) entry which is preliminary data.</text>
</comment>
<dbReference type="EMBL" id="BLRX01000072">
    <property type="protein sequence ID" value="GFP25331.1"/>
    <property type="molecule type" value="Genomic_DNA"/>
</dbReference>
<dbReference type="GO" id="GO:0006753">
    <property type="term" value="P:nucleoside phosphate metabolic process"/>
    <property type="evidence" value="ECO:0007669"/>
    <property type="project" value="TreeGrafter"/>
</dbReference>
<dbReference type="GO" id="GO:0005829">
    <property type="term" value="C:cytosol"/>
    <property type="evidence" value="ECO:0007669"/>
    <property type="project" value="TreeGrafter"/>
</dbReference>
<dbReference type="SUPFAM" id="SSF55811">
    <property type="entry name" value="Nudix"/>
    <property type="match status" value="1"/>
</dbReference>
<dbReference type="FunFam" id="3.90.79.10:FF:000024">
    <property type="entry name" value="ADP-ribose pyrophosphatase"/>
    <property type="match status" value="1"/>
</dbReference>
<evidence type="ECO:0000256" key="1">
    <source>
        <dbReference type="ARBA" id="ARBA00001946"/>
    </source>
</evidence>
<proteinExistence type="predicted"/>
<dbReference type="GO" id="GO:0019693">
    <property type="term" value="P:ribose phosphate metabolic process"/>
    <property type="evidence" value="ECO:0007669"/>
    <property type="project" value="TreeGrafter"/>
</dbReference>
<dbReference type="PANTHER" id="PTHR11839">
    <property type="entry name" value="UDP/ADP-SUGAR PYROPHOSPHATASE"/>
    <property type="match status" value="1"/>
</dbReference>
<dbReference type="InterPro" id="IPR000086">
    <property type="entry name" value="NUDIX_hydrolase_dom"/>
</dbReference>
<name>A0A6V8P1T7_9ACTN</name>
<dbReference type="Proteomes" id="UP000543224">
    <property type="component" value="Unassembled WGS sequence"/>
</dbReference>
<feature type="domain" description="Nudix hydrolase" evidence="3">
    <location>
        <begin position="95"/>
        <end position="223"/>
    </location>
</feature>
<organism evidence="4 5">
    <name type="scientific">Candidatus Hakubella thermalkaliphila</name>
    <dbReference type="NCBI Taxonomy" id="2754717"/>
    <lineage>
        <taxon>Bacteria</taxon>
        <taxon>Bacillati</taxon>
        <taxon>Actinomycetota</taxon>
        <taxon>Actinomycetota incertae sedis</taxon>
        <taxon>Candidatus Hakubellales</taxon>
        <taxon>Candidatus Hakubellaceae</taxon>
        <taxon>Candidatus Hakubella</taxon>
    </lineage>
</organism>
<dbReference type="InterPro" id="IPR015797">
    <property type="entry name" value="NUDIX_hydrolase-like_dom_sf"/>
</dbReference>
<dbReference type="PROSITE" id="PS00893">
    <property type="entry name" value="NUDIX_BOX"/>
    <property type="match status" value="1"/>
</dbReference>
<reference evidence="4 5" key="1">
    <citation type="journal article" date="2020" name="Front. Microbiol.">
        <title>Single-cell genomics of novel Actinobacteria with the Wood-Ljungdahl pathway discovered in a serpentinizing system.</title>
        <authorList>
            <person name="Merino N."/>
            <person name="Kawai M."/>
            <person name="Boyd E.S."/>
            <person name="Colman D.R."/>
            <person name="McGlynn S.E."/>
            <person name="Nealson K.H."/>
            <person name="Kurokawa K."/>
            <person name="Hongoh Y."/>
        </authorList>
    </citation>
    <scope>NUCLEOTIDE SEQUENCE [LARGE SCALE GENOMIC DNA]</scope>
    <source>
        <strain evidence="4 5">S25</strain>
    </source>
</reference>
<gene>
    <name evidence="4" type="ORF">HKBW3S25_00803</name>
</gene>
<accession>A0A6V8P1T7</accession>
<evidence type="ECO:0000313" key="4">
    <source>
        <dbReference type="EMBL" id="GFP25331.1"/>
    </source>
</evidence>
<dbReference type="Gene3D" id="3.90.79.10">
    <property type="entry name" value="Nucleoside Triphosphate Pyrophosphohydrolase"/>
    <property type="match status" value="1"/>
</dbReference>
<dbReference type="GO" id="GO:0016787">
    <property type="term" value="F:hydrolase activity"/>
    <property type="evidence" value="ECO:0007669"/>
    <property type="project" value="UniProtKB-KW"/>
</dbReference>
<evidence type="ECO:0000256" key="2">
    <source>
        <dbReference type="ARBA" id="ARBA00022801"/>
    </source>
</evidence>
<evidence type="ECO:0000313" key="5">
    <source>
        <dbReference type="Proteomes" id="UP000543224"/>
    </source>
</evidence>
<evidence type="ECO:0000259" key="3">
    <source>
        <dbReference type="PROSITE" id="PS51462"/>
    </source>
</evidence>
<dbReference type="PANTHER" id="PTHR11839:SF18">
    <property type="entry name" value="NUDIX HYDROLASE DOMAIN-CONTAINING PROTEIN"/>
    <property type="match status" value="1"/>
</dbReference>
<dbReference type="Pfam" id="PF00293">
    <property type="entry name" value="NUDIX"/>
    <property type="match status" value="1"/>
</dbReference>
<protein>
    <submittedName>
        <fullName evidence="4">ADP-ribose pyrophosphatase</fullName>
    </submittedName>
</protein>
<keyword evidence="2" id="KW-0378">Hydrolase</keyword>
<dbReference type="InterPro" id="IPR020084">
    <property type="entry name" value="NUDIX_hydrolase_CS"/>
</dbReference>
<dbReference type="PROSITE" id="PS51462">
    <property type="entry name" value="NUDIX"/>
    <property type="match status" value="1"/>
</dbReference>
<dbReference type="AlphaFoldDB" id="A0A6V8P1T7"/>
<sequence>MAQHSKRAFFAILPKLDCQVNHEHIPFLSRGFSKAFRKIIEMSGVGRYPFNMGKEKELTEKRLSSQCLYRGRILDLFVDEVELPNGRQSLREKVSHLGSVGMVPLDQEGQVILIRQYRYPVEQELIEIPAGKLDLGEDPWECARRETEEEIGLIPGRLVKLATFYTTPGFCNENFHLFLAVDLKKGDVNHDDDEFMVTKKVPLEQALEMITYGEIRDAKTIIGLFLAREWLRKGNNTG</sequence>
<comment type="cofactor">
    <cofactor evidence="1">
        <name>Mg(2+)</name>
        <dbReference type="ChEBI" id="CHEBI:18420"/>
    </cofactor>
</comment>